<reference evidence="1 2" key="1">
    <citation type="submission" date="2015-08" db="EMBL/GenBank/DDBJ databases">
        <title>Whole genome sequence of Flavobacterium akiainvivens IK-1T, from decaying Wikstroemia oahuensis, an endemic Hawaiian shrub.</title>
        <authorList>
            <person name="Wan X."/>
            <person name="Hou S."/>
            <person name="Saito J."/>
            <person name="Donachie S."/>
        </authorList>
    </citation>
    <scope>NUCLEOTIDE SEQUENCE [LARGE SCALE GENOMIC DNA]</scope>
    <source>
        <strain evidence="1 2">IK-1</strain>
    </source>
</reference>
<organism evidence="1 2">
    <name type="scientific">Flavobacterium akiainvivens</name>
    <dbReference type="NCBI Taxonomy" id="1202724"/>
    <lineage>
        <taxon>Bacteria</taxon>
        <taxon>Pseudomonadati</taxon>
        <taxon>Bacteroidota</taxon>
        <taxon>Flavobacteriia</taxon>
        <taxon>Flavobacteriales</taxon>
        <taxon>Flavobacteriaceae</taxon>
        <taxon>Flavobacterium</taxon>
    </lineage>
</organism>
<comment type="caution">
    <text evidence="1">The sequence shown here is derived from an EMBL/GenBank/DDBJ whole genome shotgun (WGS) entry which is preliminary data.</text>
</comment>
<dbReference type="EMBL" id="LIYD01000005">
    <property type="protein sequence ID" value="KOS08365.1"/>
    <property type="molecule type" value="Genomic_DNA"/>
</dbReference>
<dbReference type="Pfam" id="PF18143">
    <property type="entry name" value="HAD_SAK_2"/>
    <property type="match status" value="1"/>
</dbReference>
<gene>
    <name evidence="1" type="ORF">AM493_14610</name>
</gene>
<accession>A0A0M8ME58</accession>
<name>A0A0M8ME58_9FLAO</name>
<keyword evidence="2" id="KW-1185">Reference proteome</keyword>
<evidence type="ECO:0000313" key="2">
    <source>
        <dbReference type="Proteomes" id="UP000037755"/>
    </source>
</evidence>
<proteinExistence type="predicted"/>
<dbReference type="PATRIC" id="fig|1202724.3.peg.3033"/>
<dbReference type="Proteomes" id="UP000037755">
    <property type="component" value="Unassembled WGS sequence"/>
</dbReference>
<evidence type="ECO:0000313" key="1">
    <source>
        <dbReference type="EMBL" id="KOS08365.1"/>
    </source>
</evidence>
<protein>
    <submittedName>
        <fullName evidence="1">Uncharacterized protein</fullName>
    </submittedName>
</protein>
<dbReference type="AlphaFoldDB" id="A0A0M8ME58"/>
<sequence length="99" mass="11271">MLITSHRFSYSIDEWHAIFKLRGINALSIEILPQLKDAKTRKEEILHWLNNTVQVPDFILIDDDKSLNGLPENQKARLLLTSGSLGLTADLAEQFLAKQ</sequence>